<keyword evidence="5" id="KW-1185">Reference proteome</keyword>
<evidence type="ECO:0000256" key="2">
    <source>
        <dbReference type="SAM" id="Phobius"/>
    </source>
</evidence>
<evidence type="ECO:0000313" key="4">
    <source>
        <dbReference type="EMBL" id="CAL4907098.1"/>
    </source>
</evidence>
<dbReference type="Pfam" id="PF04578">
    <property type="entry name" value="DUF594"/>
    <property type="match status" value="1"/>
</dbReference>
<dbReference type="Proteomes" id="UP001497457">
    <property type="component" value="Chromosome 12b"/>
</dbReference>
<feature type="transmembrane region" description="Helical" evidence="2">
    <location>
        <begin position="318"/>
        <end position="338"/>
    </location>
</feature>
<feature type="transmembrane region" description="Helical" evidence="2">
    <location>
        <begin position="13"/>
        <end position="34"/>
    </location>
</feature>
<dbReference type="InterPro" id="IPR025315">
    <property type="entry name" value="DUF4220"/>
</dbReference>
<evidence type="ECO:0000256" key="1">
    <source>
        <dbReference type="SAM" id="MobiDB-lite"/>
    </source>
</evidence>
<name>A0ABC8WD04_9POAL</name>
<gene>
    <name evidence="4" type="ORF">URODEC1_LOCUS12387</name>
</gene>
<keyword evidence="2" id="KW-0812">Transmembrane</keyword>
<dbReference type="PANTHER" id="PTHR31325">
    <property type="entry name" value="OS01G0798800 PROTEIN-RELATED"/>
    <property type="match status" value="1"/>
</dbReference>
<proteinExistence type="predicted"/>
<sequence>MVLSSAVRWWDEWQLRVLVLASLAVQYFLAIFGGRRKSRIPPWYRFFIWLSYLGSDALAIYALATLFNRRKKVQYSNGSRDLEVLWAPILLMHLGGQMFITAYNIEDNELWKRHILTTLSQVTVALYVFGKSWSSSSADTRLLAAAILLFVPGVLKCFEKPLALKAASFNSLVSSFHRAQKAAPKSREEELDEFIRTAKAYFQGTDTTKNPPVNLSVPHKLFVDFSYPYSDRLKSLKYFLSLGDDAAYREIETGLSIIFDLLYTKNKLNIRANAVAICCCYWTWSLTVPLAIVAIGLFHSSHKESYNHNDVTVTLVMMYGTLMLDIVSALILKLAYDVKVPDVIAQHRLLGFFIRKKKFNMTAIGCCLQSCCNIVLIDQYCFNMDPSYLSKEITKLVLKHVKDGWTHYIKDAESYRKFNDAMGQWTLERGGHDGILGWSLEKPFDEVVLVWHLATDFCFHSTSAKSSHSNIADYPSRDMGRAISNYMMHLLFDNPEMLMAGSRKNLFMTAYEELDRILRNVELQPVDDEEKLALEVMDKVRSKHTKNKIKSKRGFFVHDAWLLSEGLMGLNDDKEKMWDVIRDVWVEMLCFSSGRCRGYLHAKSLGSGVEYLSFVWLLLAHAGMETFPERLHRRQKLRLLKDTEDGGAGANDAPSAAPAELSEIVVA</sequence>
<feature type="domain" description="DUF4220" evidence="3">
    <location>
        <begin position="49"/>
        <end position="332"/>
    </location>
</feature>
<dbReference type="InterPro" id="IPR007658">
    <property type="entry name" value="DUF594"/>
</dbReference>
<dbReference type="AlphaFoldDB" id="A0ABC8WD04"/>
<keyword evidence="2" id="KW-1133">Transmembrane helix</keyword>
<feature type="region of interest" description="Disordered" evidence="1">
    <location>
        <begin position="643"/>
        <end position="667"/>
    </location>
</feature>
<feature type="compositionally biased region" description="Low complexity" evidence="1">
    <location>
        <begin position="650"/>
        <end position="659"/>
    </location>
</feature>
<reference evidence="4" key="1">
    <citation type="submission" date="2024-10" db="EMBL/GenBank/DDBJ databases">
        <authorList>
            <person name="Ryan C."/>
        </authorList>
    </citation>
    <scope>NUCLEOTIDE SEQUENCE [LARGE SCALE GENOMIC DNA]</scope>
</reference>
<protein>
    <recommendedName>
        <fullName evidence="3">DUF4220 domain-containing protein</fullName>
    </recommendedName>
</protein>
<keyword evidence="2" id="KW-0472">Membrane</keyword>
<dbReference type="EMBL" id="OZ075122">
    <property type="protein sequence ID" value="CAL4907098.1"/>
    <property type="molecule type" value="Genomic_DNA"/>
</dbReference>
<dbReference type="Pfam" id="PF13968">
    <property type="entry name" value="DUF4220"/>
    <property type="match status" value="1"/>
</dbReference>
<evidence type="ECO:0000313" key="5">
    <source>
        <dbReference type="Proteomes" id="UP001497457"/>
    </source>
</evidence>
<feature type="transmembrane region" description="Helical" evidence="2">
    <location>
        <begin position="46"/>
        <end position="64"/>
    </location>
</feature>
<feature type="transmembrane region" description="Helical" evidence="2">
    <location>
        <begin position="274"/>
        <end position="298"/>
    </location>
</feature>
<evidence type="ECO:0000259" key="3">
    <source>
        <dbReference type="Pfam" id="PF13968"/>
    </source>
</evidence>
<feature type="transmembrane region" description="Helical" evidence="2">
    <location>
        <begin position="84"/>
        <end position="103"/>
    </location>
</feature>
<accession>A0ABC8WD04</accession>
<organism evidence="4 5">
    <name type="scientific">Urochloa decumbens</name>
    <dbReference type="NCBI Taxonomy" id="240449"/>
    <lineage>
        <taxon>Eukaryota</taxon>
        <taxon>Viridiplantae</taxon>
        <taxon>Streptophyta</taxon>
        <taxon>Embryophyta</taxon>
        <taxon>Tracheophyta</taxon>
        <taxon>Spermatophyta</taxon>
        <taxon>Magnoliopsida</taxon>
        <taxon>Liliopsida</taxon>
        <taxon>Poales</taxon>
        <taxon>Poaceae</taxon>
        <taxon>PACMAD clade</taxon>
        <taxon>Panicoideae</taxon>
        <taxon>Panicodae</taxon>
        <taxon>Paniceae</taxon>
        <taxon>Melinidinae</taxon>
        <taxon>Urochloa</taxon>
    </lineage>
</organism>